<dbReference type="Gene3D" id="3.20.20.450">
    <property type="entry name" value="EAL domain"/>
    <property type="match status" value="1"/>
</dbReference>
<dbReference type="Pfam" id="PF00563">
    <property type="entry name" value="EAL"/>
    <property type="match status" value="1"/>
</dbReference>
<protein>
    <recommendedName>
        <fullName evidence="1">EAL domain-containing protein</fullName>
    </recommendedName>
</protein>
<evidence type="ECO:0000313" key="3">
    <source>
        <dbReference type="Proteomes" id="UP000235598"/>
    </source>
</evidence>
<dbReference type="InterPro" id="IPR001633">
    <property type="entry name" value="EAL_dom"/>
</dbReference>
<organism evidence="2 3">
    <name type="scientific">Brevibacterium paucivorans</name>
    <dbReference type="NCBI Taxonomy" id="170994"/>
    <lineage>
        <taxon>Bacteria</taxon>
        <taxon>Bacillati</taxon>
        <taxon>Actinomycetota</taxon>
        <taxon>Actinomycetes</taxon>
        <taxon>Micrococcales</taxon>
        <taxon>Brevibacteriaceae</taxon>
        <taxon>Brevibacterium</taxon>
    </lineage>
</organism>
<dbReference type="Proteomes" id="UP000235598">
    <property type="component" value="Unassembled WGS sequence"/>
</dbReference>
<dbReference type="InterPro" id="IPR035919">
    <property type="entry name" value="EAL_sf"/>
</dbReference>
<dbReference type="AlphaFoldDB" id="A0A2N6VQ49"/>
<dbReference type="SUPFAM" id="SSF141868">
    <property type="entry name" value="EAL domain-like"/>
    <property type="match status" value="1"/>
</dbReference>
<gene>
    <name evidence="2" type="ORF">CJ199_02370</name>
</gene>
<reference evidence="2 3" key="1">
    <citation type="submission" date="2017-09" db="EMBL/GenBank/DDBJ databases">
        <title>Bacterial strain isolated from the female urinary microbiota.</title>
        <authorList>
            <person name="Thomas-White K."/>
            <person name="Kumar N."/>
            <person name="Forster S."/>
            <person name="Putonti C."/>
            <person name="Lawley T."/>
            <person name="Wolfe A.J."/>
        </authorList>
    </citation>
    <scope>NUCLEOTIDE SEQUENCE [LARGE SCALE GENOMIC DNA]</scope>
    <source>
        <strain evidence="2 3">UMB1301</strain>
    </source>
</reference>
<sequence>MWKNKNGSYGNILWEPCATTCASPTHLSNTVRRRSVDSDDLEHVIRHGLIGTKFEPVHDNVTGSPAGYVVTPFRRDIDDCDSDRLRESIQQSDHTGDYDSSIRGIALRDAENAGITHNTRLFFSAEPESLVTLEERPDSQARSMILKLDHTSVRDNPAAVLRSIRSARQMGWGIGIRNVGLDLESLSFIPLINPSIVGLHPDVLRIEDRAYLSKLTWLLQSHIERTSGVIFARGVRDERDVDLAEQMGVRLISGPFFGPGTETPEPLEMAAEDYLADHYTRNKQVQGTPYSISQSLGRDPLITSQDLLLEEIRSLLERAKHAGPSAVVVVVHSSDECLDPTIGDLIRSIAPEVGVLASVSGESVATTLPNIMTGPLDSSDPLRNEYGVVVVSSDWSAMITAHRLARPGAEGRTDFETYFTTDRFACVDGARAVLSRLASRRNV</sequence>
<evidence type="ECO:0000313" key="2">
    <source>
        <dbReference type="EMBL" id="PMD06237.1"/>
    </source>
</evidence>
<dbReference type="EMBL" id="PNHK01000001">
    <property type="protein sequence ID" value="PMD06237.1"/>
    <property type="molecule type" value="Genomic_DNA"/>
</dbReference>
<feature type="domain" description="EAL" evidence="1">
    <location>
        <begin position="40"/>
        <end position="259"/>
    </location>
</feature>
<accession>A0A2N6VQ49</accession>
<evidence type="ECO:0000259" key="1">
    <source>
        <dbReference type="Pfam" id="PF00563"/>
    </source>
</evidence>
<name>A0A2N6VQ49_9MICO</name>
<dbReference type="OrthoDB" id="3278016at2"/>
<comment type="caution">
    <text evidence="2">The sequence shown here is derived from an EMBL/GenBank/DDBJ whole genome shotgun (WGS) entry which is preliminary data.</text>
</comment>
<proteinExistence type="predicted"/>